<dbReference type="InterPro" id="IPR042122">
    <property type="entry name" value="Ser_AcTrfase_N_sf"/>
</dbReference>
<dbReference type="EMBL" id="CM026433">
    <property type="protein sequence ID" value="KAG0555539.1"/>
    <property type="molecule type" value="Genomic_DNA"/>
</dbReference>
<dbReference type="Gene3D" id="2.160.10.10">
    <property type="entry name" value="Hexapeptide repeat proteins"/>
    <property type="match status" value="1"/>
</dbReference>
<dbReference type="OrthoDB" id="25818at2759"/>
<dbReference type="NCBIfam" id="TIGR01172">
    <property type="entry name" value="cysE"/>
    <property type="match status" value="1"/>
</dbReference>
<protein>
    <recommendedName>
        <fullName evidence="3">serine O-acetyltransferase</fullName>
        <ecNumber evidence="3">2.3.1.30</ecNumber>
    </recommendedName>
</protein>
<dbReference type="FunFam" id="2.160.10.10:FF:000002">
    <property type="entry name" value="Serine acetyltransferase"/>
    <property type="match status" value="1"/>
</dbReference>
<dbReference type="Gene3D" id="1.10.3130.10">
    <property type="entry name" value="serine acetyltransferase, domain 1"/>
    <property type="match status" value="1"/>
</dbReference>
<comment type="caution">
    <text evidence="9">The sequence shown here is derived from an EMBL/GenBank/DDBJ whole genome shotgun (WGS) entry which is preliminary data.</text>
</comment>
<dbReference type="Proteomes" id="UP000822688">
    <property type="component" value="Chromosome 12"/>
</dbReference>
<feature type="compositionally biased region" description="Basic and acidic residues" evidence="7">
    <location>
        <begin position="101"/>
        <end position="117"/>
    </location>
</feature>
<dbReference type="InterPro" id="IPR018357">
    <property type="entry name" value="Hexapep_transf_CS"/>
</dbReference>
<dbReference type="Pfam" id="PF06426">
    <property type="entry name" value="SATase_N"/>
    <property type="match status" value="1"/>
</dbReference>
<comment type="similarity">
    <text evidence="2">Belongs to the transferase hexapeptide repeat family.</text>
</comment>
<dbReference type="InterPro" id="IPR005881">
    <property type="entry name" value="Ser_O-AcTrfase"/>
</dbReference>
<evidence type="ECO:0000313" key="9">
    <source>
        <dbReference type="EMBL" id="KAG0555539.1"/>
    </source>
</evidence>
<evidence type="ECO:0000256" key="4">
    <source>
        <dbReference type="ARBA" id="ARBA00022605"/>
    </source>
</evidence>
<dbReference type="Pfam" id="PF00132">
    <property type="entry name" value="Hexapep"/>
    <property type="match status" value="1"/>
</dbReference>
<keyword evidence="4" id="KW-0028">Amino-acid biosynthesis</keyword>
<dbReference type="CDD" id="cd03354">
    <property type="entry name" value="LbH_SAT"/>
    <property type="match status" value="1"/>
</dbReference>
<reference evidence="9" key="1">
    <citation type="submission" date="2020-06" db="EMBL/GenBank/DDBJ databases">
        <title>WGS assembly of Ceratodon purpureus strain R40.</title>
        <authorList>
            <person name="Carey S.B."/>
            <person name="Jenkins J."/>
            <person name="Shu S."/>
            <person name="Lovell J.T."/>
            <person name="Sreedasyam A."/>
            <person name="Maumus F."/>
            <person name="Tiley G.P."/>
            <person name="Fernandez-Pozo N."/>
            <person name="Barry K."/>
            <person name="Chen C."/>
            <person name="Wang M."/>
            <person name="Lipzen A."/>
            <person name="Daum C."/>
            <person name="Saski C.A."/>
            <person name="Payton A.C."/>
            <person name="Mcbreen J.C."/>
            <person name="Conrad R.E."/>
            <person name="Kollar L.M."/>
            <person name="Olsson S."/>
            <person name="Huttunen S."/>
            <person name="Landis J.B."/>
            <person name="Wickett N.J."/>
            <person name="Johnson M.G."/>
            <person name="Rensing S.A."/>
            <person name="Grimwood J."/>
            <person name="Schmutz J."/>
            <person name="Mcdaniel S.F."/>
        </authorList>
    </citation>
    <scope>NUCLEOTIDE SEQUENCE</scope>
    <source>
        <strain evidence="9">R40</strain>
    </source>
</reference>
<dbReference type="AlphaFoldDB" id="A0A8T0GC11"/>
<keyword evidence="6" id="KW-0012">Acyltransferase</keyword>
<dbReference type="EC" id="2.3.1.30" evidence="3"/>
<dbReference type="GO" id="GO:0005737">
    <property type="term" value="C:cytoplasm"/>
    <property type="evidence" value="ECO:0007669"/>
    <property type="project" value="InterPro"/>
</dbReference>
<dbReference type="InterPro" id="IPR045304">
    <property type="entry name" value="LbH_SAT"/>
</dbReference>
<keyword evidence="5" id="KW-0808">Transferase</keyword>
<feature type="region of interest" description="Disordered" evidence="7">
    <location>
        <begin position="101"/>
        <end position="132"/>
    </location>
</feature>
<dbReference type="InterPro" id="IPR001451">
    <property type="entry name" value="Hexapep"/>
</dbReference>
<proteinExistence type="inferred from homology"/>
<dbReference type="InterPro" id="IPR011004">
    <property type="entry name" value="Trimer_LpxA-like_sf"/>
</dbReference>
<evidence type="ECO:0000259" key="8">
    <source>
        <dbReference type="SMART" id="SM00971"/>
    </source>
</evidence>
<evidence type="ECO:0000256" key="7">
    <source>
        <dbReference type="SAM" id="MobiDB-lite"/>
    </source>
</evidence>
<sequence length="437" mass="46978">MESLAFATFAVAPSSARTTNPRPKFCAQGCVKCSPVSLSLRSSTLSSSRRSECSSSSTSLSESQFYGDQFKAAEKATSRINRRVLMRSVRVVFVDECGSEKGRDTDAQNLTKEEPKRSTNGHANGYAPASLQTPSLEDVSARGFNGSMPSNGASSSVVLNPATEQQLSDVDELWLTIKAEARLESEKEPALASYFYSSVISHRSLERALAFHLSNKLSNPTLLSTQLFGLIVDIFNSDDAIRRAIREDLKAVRTKDPACSSYCHCLLYFKGFLACQAYRVSHWLWKNDRSSLAFLMQSRVSEVFHVDIHPAAKIGSGVLFDHATGLVVGETATIGSNVSILHNVTLGGTGSIIGDRHPKIGDGVLIGAGAILLGNIKIGEGAKIGSGSLVLIDVPPHTTAVGNPARLVGGKQSPTKLKEIPSETMDHTIKGWSDYVI</sequence>
<dbReference type="InterPro" id="IPR053376">
    <property type="entry name" value="Serine_acetyltransferase"/>
</dbReference>
<evidence type="ECO:0000256" key="1">
    <source>
        <dbReference type="ARBA" id="ARBA00004876"/>
    </source>
</evidence>
<evidence type="ECO:0000256" key="3">
    <source>
        <dbReference type="ARBA" id="ARBA00013266"/>
    </source>
</evidence>
<dbReference type="SUPFAM" id="SSF51161">
    <property type="entry name" value="Trimeric LpxA-like enzymes"/>
    <property type="match status" value="1"/>
</dbReference>
<dbReference type="NCBIfam" id="NF041874">
    <property type="entry name" value="EPS_EpsC"/>
    <property type="match status" value="1"/>
</dbReference>
<evidence type="ECO:0000313" key="10">
    <source>
        <dbReference type="Proteomes" id="UP000822688"/>
    </source>
</evidence>
<gene>
    <name evidence="9" type="ORF">KC19_12G176500</name>
</gene>
<keyword evidence="10" id="KW-1185">Reference proteome</keyword>
<accession>A0A8T0GC11</accession>
<dbReference type="InterPro" id="IPR010493">
    <property type="entry name" value="Ser_AcTrfase_N"/>
</dbReference>
<evidence type="ECO:0000256" key="2">
    <source>
        <dbReference type="ARBA" id="ARBA00007274"/>
    </source>
</evidence>
<organism evidence="9 10">
    <name type="scientific">Ceratodon purpureus</name>
    <name type="common">Fire moss</name>
    <name type="synonym">Dicranum purpureum</name>
    <dbReference type="NCBI Taxonomy" id="3225"/>
    <lineage>
        <taxon>Eukaryota</taxon>
        <taxon>Viridiplantae</taxon>
        <taxon>Streptophyta</taxon>
        <taxon>Embryophyta</taxon>
        <taxon>Bryophyta</taxon>
        <taxon>Bryophytina</taxon>
        <taxon>Bryopsida</taxon>
        <taxon>Dicranidae</taxon>
        <taxon>Pseudoditrichales</taxon>
        <taxon>Ditrichaceae</taxon>
        <taxon>Ceratodon</taxon>
    </lineage>
</organism>
<dbReference type="PANTHER" id="PTHR42811">
    <property type="entry name" value="SERINE ACETYLTRANSFERASE"/>
    <property type="match status" value="1"/>
</dbReference>
<evidence type="ECO:0000256" key="5">
    <source>
        <dbReference type="ARBA" id="ARBA00022679"/>
    </source>
</evidence>
<comment type="pathway">
    <text evidence="1">Amino-acid biosynthesis; L-cysteine biosynthesis; L-cysteine from L-serine: step 1/2.</text>
</comment>
<name>A0A8T0GC11_CERPU</name>
<dbReference type="GO" id="GO:0006535">
    <property type="term" value="P:cysteine biosynthetic process from serine"/>
    <property type="evidence" value="ECO:0007669"/>
    <property type="project" value="InterPro"/>
</dbReference>
<dbReference type="GO" id="GO:0009001">
    <property type="term" value="F:serine O-acetyltransferase activity"/>
    <property type="evidence" value="ECO:0007669"/>
    <property type="project" value="UniProtKB-EC"/>
</dbReference>
<dbReference type="PROSITE" id="PS00101">
    <property type="entry name" value="HEXAPEP_TRANSFERASES"/>
    <property type="match status" value="1"/>
</dbReference>
<feature type="domain" description="Serine acetyltransferase N-terminal" evidence="8">
    <location>
        <begin position="173"/>
        <end position="277"/>
    </location>
</feature>
<evidence type="ECO:0000256" key="6">
    <source>
        <dbReference type="ARBA" id="ARBA00023315"/>
    </source>
</evidence>
<dbReference type="SMART" id="SM00971">
    <property type="entry name" value="SATase_N"/>
    <property type="match status" value="1"/>
</dbReference>